<keyword evidence="3" id="KW-0813">Transport</keyword>
<feature type="transmembrane region" description="Helical" evidence="6">
    <location>
        <begin position="7"/>
        <end position="24"/>
    </location>
</feature>
<name>A0A951QHU0_9CYAN</name>
<dbReference type="Proteomes" id="UP000729701">
    <property type="component" value="Unassembled WGS sequence"/>
</dbReference>
<dbReference type="PANTHER" id="PTHR30532">
    <property type="entry name" value="IRON III DICITRATE-BINDING PERIPLASMIC PROTEIN"/>
    <property type="match status" value="1"/>
</dbReference>
<feature type="domain" description="Fe/B12 periplasmic-binding" evidence="7">
    <location>
        <begin position="62"/>
        <end position="316"/>
    </location>
</feature>
<dbReference type="PROSITE" id="PS51257">
    <property type="entry name" value="PROKAR_LIPOPROTEIN"/>
    <property type="match status" value="1"/>
</dbReference>
<feature type="coiled-coil region" evidence="5">
    <location>
        <begin position="165"/>
        <end position="199"/>
    </location>
</feature>
<dbReference type="Gene3D" id="3.40.50.1980">
    <property type="entry name" value="Nitrogenase molybdenum iron protein domain"/>
    <property type="match status" value="2"/>
</dbReference>
<evidence type="ECO:0000256" key="4">
    <source>
        <dbReference type="ARBA" id="ARBA00022729"/>
    </source>
</evidence>
<evidence type="ECO:0000313" key="9">
    <source>
        <dbReference type="Proteomes" id="UP000729701"/>
    </source>
</evidence>
<dbReference type="EMBL" id="JAHHGZ010000003">
    <property type="protein sequence ID" value="MBW4666564.1"/>
    <property type="molecule type" value="Genomic_DNA"/>
</dbReference>
<evidence type="ECO:0000256" key="3">
    <source>
        <dbReference type="ARBA" id="ARBA00022448"/>
    </source>
</evidence>
<dbReference type="SUPFAM" id="SSF53807">
    <property type="entry name" value="Helical backbone' metal receptor"/>
    <property type="match status" value="1"/>
</dbReference>
<dbReference type="AlphaFoldDB" id="A0A951QHU0"/>
<keyword evidence="5" id="KW-0175">Coiled coil</keyword>
<dbReference type="PROSITE" id="PS50983">
    <property type="entry name" value="FE_B12_PBP"/>
    <property type="match status" value="1"/>
</dbReference>
<dbReference type="GO" id="GO:0030288">
    <property type="term" value="C:outer membrane-bounded periplasmic space"/>
    <property type="evidence" value="ECO:0007669"/>
    <property type="project" value="TreeGrafter"/>
</dbReference>
<evidence type="ECO:0000256" key="1">
    <source>
        <dbReference type="ARBA" id="ARBA00004196"/>
    </source>
</evidence>
<organism evidence="8 9">
    <name type="scientific">Cyanomargarita calcarea GSE-NOS-MK-12-04C</name>
    <dbReference type="NCBI Taxonomy" id="2839659"/>
    <lineage>
        <taxon>Bacteria</taxon>
        <taxon>Bacillati</taxon>
        <taxon>Cyanobacteriota</taxon>
        <taxon>Cyanophyceae</taxon>
        <taxon>Nostocales</taxon>
        <taxon>Cyanomargaritaceae</taxon>
        <taxon>Cyanomargarita</taxon>
    </lineage>
</organism>
<evidence type="ECO:0000256" key="2">
    <source>
        <dbReference type="ARBA" id="ARBA00008814"/>
    </source>
</evidence>
<dbReference type="InterPro" id="IPR051313">
    <property type="entry name" value="Bact_iron-sidero_bind"/>
</dbReference>
<keyword evidence="6" id="KW-0472">Membrane</keyword>
<keyword evidence="6" id="KW-0812">Transmembrane</keyword>
<comment type="similarity">
    <text evidence="2">Belongs to the bacterial solute-binding protein 8 family.</text>
</comment>
<evidence type="ECO:0000256" key="6">
    <source>
        <dbReference type="SAM" id="Phobius"/>
    </source>
</evidence>
<dbReference type="GO" id="GO:1901678">
    <property type="term" value="P:iron coordination entity transport"/>
    <property type="evidence" value="ECO:0007669"/>
    <property type="project" value="UniProtKB-ARBA"/>
</dbReference>
<evidence type="ECO:0000313" key="8">
    <source>
        <dbReference type="EMBL" id="MBW4666564.1"/>
    </source>
</evidence>
<sequence length="316" mass="35488">MNRLIHILIKSFILMALSFILITACNNRVNQKLDLPLVSTSECRFVQHKLGKTCIPIEPQRVIALDSRYLADPLINIGVKPTAIAIYNEKAGKTSTSGLSLGEVEGIENVGEPNSPSLEKIVMLKPDLILGLDIFHEKIYKLLSAIAPTVIVNYDDYFKKSFLHIAQLLDREKNAEEALTQYQNRIKRLQSRLGEKLNKVNIATIFYYHGTFSSMADQSTCAQIFTDIGLRHKTTASTSNIFSIEEIHKYDADILFIVNADYKSSSFYLENPLISSLKAVQNGQVYIVDPDIWTGNGLSGVNKILDDLFKYLPVDK</sequence>
<protein>
    <submittedName>
        <fullName evidence="8">Iron-siderophore ABC transporter substrate-binding protein</fullName>
    </submittedName>
</protein>
<keyword evidence="4" id="KW-0732">Signal</keyword>
<dbReference type="Pfam" id="PF01497">
    <property type="entry name" value="Peripla_BP_2"/>
    <property type="match status" value="1"/>
</dbReference>
<dbReference type="InterPro" id="IPR002491">
    <property type="entry name" value="ABC_transptr_periplasmic_BD"/>
</dbReference>
<evidence type="ECO:0000256" key="5">
    <source>
        <dbReference type="SAM" id="Coils"/>
    </source>
</evidence>
<gene>
    <name evidence="8" type="ORF">KME60_03760</name>
</gene>
<reference evidence="8" key="1">
    <citation type="submission" date="2021-05" db="EMBL/GenBank/DDBJ databases">
        <authorList>
            <person name="Pietrasiak N."/>
            <person name="Ward R."/>
            <person name="Stajich J.E."/>
            <person name="Kurbessoian T."/>
        </authorList>
    </citation>
    <scope>NUCLEOTIDE SEQUENCE</scope>
    <source>
        <strain evidence="8">GSE-NOS-MK-12-04C</strain>
    </source>
</reference>
<comment type="caution">
    <text evidence="8">The sequence shown here is derived from an EMBL/GenBank/DDBJ whole genome shotgun (WGS) entry which is preliminary data.</text>
</comment>
<reference evidence="8" key="2">
    <citation type="journal article" date="2022" name="Microbiol. Resour. Announc.">
        <title>Metagenome Sequencing to Explore Phylogenomics of Terrestrial Cyanobacteria.</title>
        <authorList>
            <person name="Ward R.D."/>
            <person name="Stajich J.E."/>
            <person name="Johansen J.R."/>
            <person name="Huntemann M."/>
            <person name="Clum A."/>
            <person name="Foster B."/>
            <person name="Foster B."/>
            <person name="Roux S."/>
            <person name="Palaniappan K."/>
            <person name="Varghese N."/>
            <person name="Mukherjee S."/>
            <person name="Reddy T.B.K."/>
            <person name="Daum C."/>
            <person name="Copeland A."/>
            <person name="Chen I.A."/>
            <person name="Ivanova N.N."/>
            <person name="Kyrpides N.C."/>
            <person name="Shapiro N."/>
            <person name="Eloe-Fadrosh E.A."/>
            <person name="Pietrasiak N."/>
        </authorList>
    </citation>
    <scope>NUCLEOTIDE SEQUENCE</scope>
    <source>
        <strain evidence="8">GSE-NOS-MK-12-04C</strain>
    </source>
</reference>
<dbReference type="PANTHER" id="PTHR30532:SF25">
    <property type="entry name" value="IRON(III) DICITRATE-BINDING PERIPLASMIC PROTEIN"/>
    <property type="match status" value="1"/>
</dbReference>
<dbReference type="CDD" id="cd01146">
    <property type="entry name" value="FhuD"/>
    <property type="match status" value="1"/>
</dbReference>
<comment type="subcellular location">
    <subcellularLocation>
        <location evidence="1">Cell envelope</location>
    </subcellularLocation>
</comment>
<evidence type="ECO:0000259" key="7">
    <source>
        <dbReference type="PROSITE" id="PS50983"/>
    </source>
</evidence>
<proteinExistence type="inferred from homology"/>
<keyword evidence="6" id="KW-1133">Transmembrane helix</keyword>
<accession>A0A951QHU0</accession>